<keyword evidence="1" id="KW-0863">Zinc-finger</keyword>
<feature type="domain" description="CCHC-type" evidence="3">
    <location>
        <begin position="248"/>
        <end position="261"/>
    </location>
</feature>
<dbReference type="InterPro" id="IPR001878">
    <property type="entry name" value="Znf_CCHC"/>
</dbReference>
<feature type="domain" description="CSD" evidence="4">
    <location>
        <begin position="5"/>
        <end position="71"/>
    </location>
</feature>
<dbReference type="PROSITE" id="PS51857">
    <property type="entry name" value="CSD_2"/>
    <property type="match status" value="1"/>
</dbReference>
<organism evidence="5 6">
    <name type="scientific">Stylosanthes scabra</name>
    <dbReference type="NCBI Taxonomy" id="79078"/>
    <lineage>
        <taxon>Eukaryota</taxon>
        <taxon>Viridiplantae</taxon>
        <taxon>Streptophyta</taxon>
        <taxon>Embryophyta</taxon>
        <taxon>Tracheophyta</taxon>
        <taxon>Spermatophyta</taxon>
        <taxon>Magnoliopsida</taxon>
        <taxon>eudicotyledons</taxon>
        <taxon>Gunneridae</taxon>
        <taxon>Pentapetalae</taxon>
        <taxon>rosids</taxon>
        <taxon>fabids</taxon>
        <taxon>Fabales</taxon>
        <taxon>Fabaceae</taxon>
        <taxon>Papilionoideae</taxon>
        <taxon>50 kb inversion clade</taxon>
        <taxon>dalbergioids sensu lato</taxon>
        <taxon>Dalbergieae</taxon>
        <taxon>Pterocarpus clade</taxon>
        <taxon>Stylosanthes</taxon>
    </lineage>
</organism>
<dbReference type="InterPro" id="IPR019844">
    <property type="entry name" value="CSD_CS"/>
</dbReference>
<dbReference type="PANTHER" id="PTHR46565:SF26">
    <property type="entry name" value="COLD SHOCK PROTEIN 2"/>
    <property type="match status" value="1"/>
</dbReference>
<evidence type="ECO:0000259" key="3">
    <source>
        <dbReference type="PROSITE" id="PS50158"/>
    </source>
</evidence>
<evidence type="ECO:0000256" key="2">
    <source>
        <dbReference type="SAM" id="MobiDB-lite"/>
    </source>
</evidence>
<dbReference type="Gene3D" id="4.10.60.10">
    <property type="entry name" value="Zinc finger, CCHC-type"/>
    <property type="match status" value="3"/>
</dbReference>
<dbReference type="EMBL" id="JASCZI010120948">
    <property type="protein sequence ID" value="MED6158079.1"/>
    <property type="molecule type" value="Genomic_DNA"/>
</dbReference>
<dbReference type="InterPro" id="IPR011129">
    <property type="entry name" value="CSD"/>
</dbReference>
<dbReference type="CDD" id="cd04458">
    <property type="entry name" value="CSP_CDS"/>
    <property type="match status" value="1"/>
</dbReference>
<dbReference type="InterPro" id="IPR036875">
    <property type="entry name" value="Znf_CCHC_sf"/>
</dbReference>
<feature type="domain" description="CCHC-type" evidence="3">
    <location>
        <begin position="137"/>
        <end position="150"/>
    </location>
</feature>
<reference evidence="5 6" key="1">
    <citation type="journal article" date="2023" name="Plants (Basel)">
        <title>Bridging the Gap: Combining Genomics and Transcriptomics Approaches to Understand Stylosanthes scabra, an Orphan Legume from the Brazilian Caatinga.</title>
        <authorList>
            <person name="Ferreira-Neto J.R.C."/>
            <person name="da Silva M.D."/>
            <person name="Binneck E."/>
            <person name="de Melo N.F."/>
            <person name="da Silva R.H."/>
            <person name="de Melo A.L.T.M."/>
            <person name="Pandolfi V."/>
            <person name="Bustamante F.O."/>
            <person name="Brasileiro-Vidal A.C."/>
            <person name="Benko-Iseppon A.M."/>
        </authorList>
    </citation>
    <scope>NUCLEOTIDE SEQUENCE [LARGE SCALE GENOMIC DNA]</scope>
    <source>
        <tissue evidence="5">Leaves</tissue>
    </source>
</reference>
<dbReference type="PROSITE" id="PS50158">
    <property type="entry name" value="ZF_CCHC"/>
    <property type="match status" value="5"/>
</dbReference>
<evidence type="ECO:0000256" key="1">
    <source>
        <dbReference type="PROSITE-ProRule" id="PRU00047"/>
    </source>
</evidence>
<protein>
    <submittedName>
        <fullName evidence="5">Uncharacterized protein</fullName>
    </submittedName>
</protein>
<comment type="caution">
    <text evidence="5">The sequence shown here is derived from an EMBL/GenBank/DDBJ whole genome shotgun (WGS) entry which is preliminary data.</text>
</comment>
<dbReference type="SMART" id="SM00343">
    <property type="entry name" value="ZnF_C2HC"/>
    <property type="match status" value="5"/>
</dbReference>
<dbReference type="SUPFAM" id="SSF50249">
    <property type="entry name" value="Nucleic acid-binding proteins"/>
    <property type="match status" value="1"/>
</dbReference>
<feature type="domain" description="CCHC-type" evidence="3">
    <location>
        <begin position="107"/>
        <end position="120"/>
    </location>
</feature>
<feature type="domain" description="CCHC-type" evidence="3">
    <location>
        <begin position="211"/>
        <end position="226"/>
    </location>
</feature>
<dbReference type="InterPro" id="IPR002059">
    <property type="entry name" value="CSP_DNA-bd"/>
</dbReference>
<dbReference type="PROSITE" id="PS00352">
    <property type="entry name" value="CSD_1"/>
    <property type="match status" value="1"/>
</dbReference>
<dbReference type="Proteomes" id="UP001341840">
    <property type="component" value="Unassembled WGS sequence"/>
</dbReference>
<sequence length="266" mass="25965">MAEERFTGVVQWFNNTKGFGFIKPDDGGEDLFVHQSSIRSDGYRTLHEGDRVQFSIATGDNHKTKAVDVTAPDGNPLHSRPKESGGSGFGAGWRRNGAAAGSGGAGCYHCGDLGHLARDCNRSNSSGGAGGGSGGACFNCGGFGHLARDCLRGSGGGSGNGHGGGGGGGGVVGGVSCFRCGGFGHMARDCATARGTGGGAGGGGGGGGGGCYRCGEVGHLARDCSNEGGRYGGGGGGGGNGNGSRSTCFNCGKPGHFARECVEASG</sequence>
<accession>A0ABU6UAG5</accession>
<proteinExistence type="predicted"/>
<gene>
    <name evidence="5" type="ORF">PIB30_029387</name>
</gene>
<evidence type="ECO:0000259" key="4">
    <source>
        <dbReference type="PROSITE" id="PS51857"/>
    </source>
</evidence>
<dbReference type="SMART" id="SM00357">
    <property type="entry name" value="CSP"/>
    <property type="match status" value="1"/>
</dbReference>
<dbReference type="SUPFAM" id="SSF57756">
    <property type="entry name" value="Retrovirus zinc finger-like domains"/>
    <property type="match status" value="3"/>
</dbReference>
<keyword evidence="1" id="KW-0479">Metal-binding</keyword>
<name>A0ABU6UAG5_9FABA</name>
<keyword evidence="6" id="KW-1185">Reference proteome</keyword>
<evidence type="ECO:0000313" key="5">
    <source>
        <dbReference type="EMBL" id="MED6158079.1"/>
    </source>
</evidence>
<dbReference type="InterPro" id="IPR012340">
    <property type="entry name" value="NA-bd_OB-fold"/>
</dbReference>
<dbReference type="PRINTS" id="PR00050">
    <property type="entry name" value="COLDSHOCK"/>
</dbReference>
<evidence type="ECO:0000313" key="6">
    <source>
        <dbReference type="Proteomes" id="UP001341840"/>
    </source>
</evidence>
<dbReference type="Pfam" id="PF00098">
    <property type="entry name" value="zf-CCHC"/>
    <property type="match status" value="5"/>
</dbReference>
<feature type="region of interest" description="Disordered" evidence="2">
    <location>
        <begin position="66"/>
        <end position="88"/>
    </location>
</feature>
<dbReference type="PANTHER" id="PTHR46565">
    <property type="entry name" value="COLD SHOCK DOMAIN PROTEIN 2"/>
    <property type="match status" value="1"/>
</dbReference>
<dbReference type="Pfam" id="PF00313">
    <property type="entry name" value="CSD"/>
    <property type="match status" value="1"/>
</dbReference>
<dbReference type="Gene3D" id="2.40.50.140">
    <property type="entry name" value="Nucleic acid-binding proteins"/>
    <property type="match status" value="1"/>
</dbReference>
<keyword evidence="1" id="KW-0862">Zinc</keyword>
<feature type="domain" description="CCHC-type" evidence="3">
    <location>
        <begin position="177"/>
        <end position="190"/>
    </location>
</feature>